<accession>A0ACC0NF59</accession>
<keyword evidence="2" id="KW-1185">Reference proteome</keyword>
<protein>
    <submittedName>
        <fullName evidence="1">Uncharacterized protein</fullName>
    </submittedName>
</protein>
<reference evidence="1" key="1">
    <citation type="submission" date="2022-02" db="EMBL/GenBank/DDBJ databases">
        <title>Plant Genome Project.</title>
        <authorList>
            <person name="Zhang R.-G."/>
        </authorList>
    </citation>
    <scope>NUCLEOTIDE SEQUENCE</scope>
    <source>
        <strain evidence="1">AT1</strain>
    </source>
</reference>
<evidence type="ECO:0000313" key="2">
    <source>
        <dbReference type="Proteomes" id="UP001062846"/>
    </source>
</evidence>
<organism evidence="1 2">
    <name type="scientific">Rhododendron molle</name>
    <name type="common">Chinese azalea</name>
    <name type="synonym">Azalea mollis</name>
    <dbReference type="NCBI Taxonomy" id="49168"/>
    <lineage>
        <taxon>Eukaryota</taxon>
        <taxon>Viridiplantae</taxon>
        <taxon>Streptophyta</taxon>
        <taxon>Embryophyta</taxon>
        <taxon>Tracheophyta</taxon>
        <taxon>Spermatophyta</taxon>
        <taxon>Magnoliopsida</taxon>
        <taxon>eudicotyledons</taxon>
        <taxon>Gunneridae</taxon>
        <taxon>Pentapetalae</taxon>
        <taxon>asterids</taxon>
        <taxon>Ericales</taxon>
        <taxon>Ericaceae</taxon>
        <taxon>Ericoideae</taxon>
        <taxon>Rhodoreae</taxon>
        <taxon>Rhododendron</taxon>
    </lineage>
</organism>
<name>A0ACC0NF59_RHOML</name>
<sequence length="1354" mass="149556">MTTSTMLLLLPLLLFLSLQPLTLSLNQEGLYLQRVKLTLSDPNAYLSGWNERHDTPCNWTGIACDPVTLSVTSVDLSNLDLSGPFPPSLCRLPSLSFLSLYNNNLNSSLPLSISACRNLVTLNLAQNFLTGPLPYTLVEMPDLKTLILGANGFSGEIPASFGRFRRLETLDLVNNLLTGTIPAFLGNLTNLKTLSLAYNLLFTPSRLAPEIGNLTGLETLWLSRCNLVGSIPDSFGRLSRLVDLDVSDNTLTGSIPSVIFRLKSVVQIELYNNSFSGELPAAGWSNLTSLRRFDACNNGLTGPVPDELCRLPLESLNLCDNQLEGLLPDSIALSPNLYELKVFNNKLHGFLPSQLGKNSPLETIDVSENQFSGPIPSTLCEKGALSQLLLIYNLFSGSIPVNLGNCTSLSRVRLRSNRFTGSVPADFWGLPGMYLLDIGDNSFSGNISYTISGASNLSVLFISKNRFSGSIPKEIGSLGNLGQFSSSDNDLSGEIPSTIVNLGQLGRLDLSNNGLSGEFPMGIDSLKQLNELNLASNSLSGEIPSGIGSLPVLNYLDLSENQFSGQIPLELENLKLTVLNLSYNHLSGEIPALYAKHLYRDSFLGNPGLCGYPSDLCTRKTMVRNRGYDWILRSLFVLAGIVFFVGVAWFVWKFWNYSKMNKGISMVKWKSFHKLGFNEYEILDCIDEDNVIGSGGSGKVYKVVLGNGEAVAVKKLFKSSRKDDERFSCSELQKDAFEVEVETLGKIRHKNIVRLWCCCNTGESKLLVYEYMPNGSLGDLLHSSKRDLLDWPTRLRIAMDAAEGLSYLHHDCVPPIFHRDVKSNNILLDKDFGARISDFGVAKIVETVNKDAKLMSSIAGSCGYIAPAALLDLKPTAEYAYTLQVDEKSDIYSFGVVILELVTGRRPVDPEFGEKDLVTWVCGSLNQKGIDHVLDSTLASTCKEQIGKVLDIGLLCVSSLPINRPSMRRVVKMLQEAGAEHYRSWIRIKYPGDQFLVAFSKPLRKCVLCSEDLLQGHFYQMNSKLIAAAADMAWLRSISPLLCQLSSLRSKAEFVLLPAVVVALSGVRAAVVVPYVHLISFFLLPMLYWKFFLLFSPIPCINIMTGIHNLPGLPAGVKFDPSDQEILEHLEAKARSDSQKIHPLIDEFIPTLEGEDGICYTHPERLPGVSKDGLVRHFFHRPSKAYTTGTRKRRKVLTNPTEGNETRWHKTGKTRPILTTTTAAAATVNPHSNKVKGYKKILVLYTNYGKQKKPEKTNWVMHQYHLGNNEDEKEGELVVSKVFYQTQPRQCGSFVKEVSVGKPKGSSRGGNQISQFQDGSDHGVGYYGTNPTSLISFEICDRDRTSSRVVIPEF</sequence>
<comment type="caution">
    <text evidence="1">The sequence shown here is derived from an EMBL/GenBank/DDBJ whole genome shotgun (WGS) entry which is preliminary data.</text>
</comment>
<dbReference type="Proteomes" id="UP001062846">
    <property type="component" value="Chromosome 6"/>
</dbReference>
<evidence type="ECO:0000313" key="1">
    <source>
        <dbReference type="EMBL" id="KAI8551539.1"/>
    </source>
</evidence>
<gene>
    <name evidence="1" type="ORF">RHMOL_Rhmol06G0194600</name>
</gene>
<proteinExistence type="predicted"/>
<dbReference type="EMBL" id="CM046393">
    <property type="protein sequence ID" value="KAI8551539.1"/>
    <property type="molecule type" value="Genomic_DNA"/>
</dbReference>